<evidence type="ECO:0000259" key="1">
    <source>
        <dbReference type="Pfam" id="PF20415"/>
    </source>
</evidence>
<dbReference type="Proteomes" id="UP001175226">
    <property type="component" value="Unassembled WGS sequence"/>
</dbReference>
<reference evidence="2" key="1">
    <citation type="submission" date="2023-06" db="EMBL/GenBank/DDBJ databases">
        <authorList>
            <consortium name="Lawrence Berkeley National Laboratory"/>
            <person name="Ahrendt S."/>
            <person name="Sahu N."/>
            <person name="Indic B."/>
            <person name="Wong-Bajracharya J."/>
            <person name="Merenyi Z."/>
            <person name="Ke H.-M."/>
            <person name="Monk M."/>
            <person name="Kocsube S."/>
            <person name="Drula E."/>
            <person name="Lipzen A."/>
            <person name="Balint B."/>
            <person name="Henrissat B."/>
            <person name="Andreopoulos B."/>
            <person name="Martin F.M."/>
            <person name="Harder C.B."/>
            <person name="Rigling D."/>
            <person name="Ford K.L."/>
            <person name="Foster G.D."/>
            <person name="Pangilinan J."/>
            <person name="Papanicolaou A."/>
            <person name="Barry K."/>
            <person name="LaButti K."/>
            <person name="Viragh M."/>
            <person name="Koriabine M."/>
            <person name="Yan M."/>
            <person name="Riley R."/>
            <person name="Champramary S."/>
            <person name="Plett K.L."/>
            <person name="Tsai I.J."/>
            <person name="Slot J."/>
            <person name="Sipos G."/>
            <person name="Plett J."/>
            <person name="Nagy L.G."/>
            <person name="Grigoriev I.V."/>
        </authorList>
    </citation>
    <scope>NUCLEOTIDE SEQUENCE</scope>
    <source>
        <strain evidence="2">FPL87.14</strain>
    </source>
</reference>
<feature type="domain" description="DUF6699" evidence="1">
    <location>
        <begin position="57"/>
        <end position="115"/>
    </location>
</feature>
<protein>
    <recommendedName>
        <fullName evidence="1">DUF6699 domain-containing protein</fullName>
    </recommendedName>
</protein>
<sequence length="148" mass="16314">MPSSPSAFVKLRHCYIPLPSRTERDTPTMIHPLLRPASQGEMTMELNFAHSHSLSSIRVLGHKCCVNGAATSPLLPSLAIVHPMLPSPVVIQTSGDREWVIVADVVETIWHALHIFDAMTSSPVVSFLENQDDATLTSCRSTSDWVER</sequence>
<gene>
    <name evidence="2" type="ORF">EV421DRAFT_2038791</name>
</gene>
<organism evidence="2 3">
    <name type="scientific">Armillaria borealis</name>
    <dbReference type="NCBI Taxonomy" id="47425"/>
    <lineage>
        <taxon>Eukaryota</taxon>
        <taxon>Fungi</taxon>
        <taxon>Dikarya</taxon>
        <taxon>Basidiomycota</taxon>
        <taxon>Agaricomycotina</taxon>
        <taxon>Agaricomycetes</taxon>
        <taxon>Agaricomycetidae</taxon>
        <taxon>Agaricales</taxon>
        <taxon>Marasmiineae</taxon>
        <taxon>Physalacriaceae</taxon>
        <taxon>Armillaria</taxon>
    </lineage>
</organism>
<dbReference type="EMBL" id="JAUEPT010000056">
    <property type="protein sequence ID" value="KAK0436208.1"/>
    <property type="molecule type" value="Genomic_DNA"/>
</dbReference>
<name>A0AA39J510_9AGAR</name>
<dbReference type="Pfam" id="PF20415">
    <property type="entry name" value="DUF6699"/>
    <property type="match status" value="1"/>
</dbReference>
<evidence type="ECO:0000313" key="2">
    <source>
        <dbReference type="EMBL" id="KAK0436208.1"/>
    </source>
</evidence>
<evidence type="ECO:0000313" key="3">
    <source>
        <dbReference type="Proteomes" id="UP001175226"/>
    </source>
</evidence>
<keyword evidence="3" id="KW-1185">Reference proteome</keyword>
<accession>A0AA39J510</accession>
<dbReference type="InterPro" id="IPR046522">
    <property type="entry name" value="DUF6699"/>
</dbReference>
<proteinExistence type="predicted"/>
<comment type="caution">
    <text evidence="2">The sequence shown here is derived from an EMBL/GenBank/DDBJ whole genome shotgun (WGS) entry which is preliminary data.</text>
</comment>
<dbReference type="AlphaFoldDB" id="A0AA39J510"/>